<dbReference type="Proteomes" id="UP001630127">
    <property type="component" value="Unassembled WGS sequence"/>
</dbReference>
<feature type="compositionally biased region" description="Low complexity" evidence="1">
    <location>
        <begin position="44"/>
        <end position="76"/>
    </location>
</feature>
<name>A0ABD3B4C4_9GENT</name>
<organism evidence="2 3">
    <name type="scientific">Cinchona calisaya</name>
    <dbReference type="NCBI Taxonomy" id="153742"/>
    <lineage>
        <taxon>Eukaryota</taxon>
        <taxon>Viridiplantae</taxon>
        <taxon>Streptophyta</taxon>
        <taxon>Embryophyta</taxon>
        <taxon>Tracheophyta</taxon>
        <taxon>Spermatophyta</taxon>
        <taxon>Magnoliopsida</taxon>
        <taxon>eudicotyledons</taxon>
        <taxon>Gunneridae</taxon>
        <taxon>Pentapetalae</taxon>
        <taxon>asterids</taxon>
        <taxon>lamiids</taxon>
        <taxon>Gentianales</taxon>
        <taxon>Rubiaceae</taxon>
        <taxon>Cinchonoideae</taxon>
        <taxon>Cinchoneae</taxon>
        <taxon>Cinchona</taxon>
    </lineage>
</organism>
<keyword evidence="3" id="KW-1185">Reference proteome</keyword>
<feature type="compositionally biased region" description="Polar residues" evidence="1">
    <location>
        <begin position="81"/>
        <end position="97"/>
    </location>
</feature>
<dbReference type="Pfam" id="PF03004">
    <property type="entry name" value="Transposase_24"/>
    <property type="match status" value="1"/>
</dbReference>
<evidence type="ECO:0000256" key="1">
    <source>
        <dbReference type="SAM" id="MobiDB-lite"/>
    </source>
</evidence>
<evidence type="ECO:0000313" key="3">
    <source>
        <dbReference type="Proteomes" id="UP001630127"/>
    </source>
</evidence>
<dbReference type="EMBL" id="JBJUIK010000001">
    <property type="protein sequence ID" value="KAL3538397.1"/>
    <property type="molecule type" value="Genomic_DNA"/>
</dbReference>
<dbReference type="AlphaFoldDB" id="A0ABD3B4C4"/>
<comment type="caution">
    <text evidence="2">The sequence shown here is derived from an EMBL/GenBank/DDBJ whole genome shotgun (WGS) entry which is preliminary data.</text>
</comment>
<gene>
    <name evidence="2" type="ORF">ACH5RR_001763</name>
</gene>
<evidence type="ECO:0000313" key="2">
    <source>
        <dbReference type="EMBL" id="KAL3538397.1"/>
    </source>
</evidence>
<accession>A0ABD3B4C4</accession>
<feature type="compositionally biased region" description="Basic residues" evidence="1">
    <location>
        <begin position="1"/>
        <end position="10"/>
    </location>
</feature>
<protein>
    <submittedName>
        <fullName evidence="2">Uncharacterized protein</fullName>
    </submittedName>
</protein>
<feature type="region of interest" description="Disordered" evidence="1">
    <location>
        <begin position="1"/>
        <end position="105"/>
    </location>
</feature>
<sequence length="252" mass="27727">MTPYGKRLKRNCSSNTSVPSQHQPTSNSNLVSQLASTMPYQHQPTSNSSLVSPLVSTVSPQHQPTSNSSLVSQSASADEGGQNNIQHGPTPASNIDSTKQKKGRGLTTGKLIEKMICANENKPLEIVFPEGCRKPVQYASQLTSAVGYVVRHLSLLKDIRTYDEIPEERKECLYGGLMIEQDEWRSMCDWFEDPDFKKISATNAKNSTMLPCPHTGGSKSNHIRAREMVPPSPIDAWTTVHKRNGGSFVNDT</sequence>
<feature type="compositionally biased region" description="Polar residues" evidence="1">
    <location>
        <begin position="11"/>
        <end position="43"/>
    </location>
</feature>
<dbReference type="InterPro" id="IPR004252">
    <property type="entry name" value="Probable_transposase_24"/>
</dbReference>
<reference evidence="2 3" key="1">
    <citation type="submission" date="2024-11" db="EMBL/GenBank/DDBJ databases">
        <title>A near-complete genome assembly of Cinchona calisaya.</title>
        <authorList>
            <person name="Lian D.C."/>
            <person name="Zhao X.W."/>
            <person name="Wei L."/>
        </authorList>
    </citation>
    <scope>NUCLEOTIDE SEQUENCE [LARGE SCALE GENOMIC DNA]</scope>
    <source>
        <tissue evidence="2">Nenye</tissue>
    </source>
</reference>
<proteinExistence type="predicted"/>